<reference evidence="10 12" key="3">
    <citation type="submission" date="2017-02" db="EMBL/GenBank/DDBJ databases">
        <authorList>
            <person name="Peterson S.W."/>
        </authorList>
    </citation>
    <scope>NUCLEOTIDE SEQUENCE [LARGE SCALE GENOMIC DNA]</scope>
    <source>
        <strain evidence="10 12">ATCC 43854</strain>
    </source>
</reference>
<keyword evidence="11" id="KW-1185">Reference proteome</keyword>
<protein>
    <recommendedName>
        <fullName evidence="3">phosphoribosyl-ATP diphosphatase</fullName>
        <ecNumber evidence="3">3.6.1.31</ecNumber>
    </recommendedName>
</protein>
<dbReference type="EC" id="3.6.1.31" evidence="3"/>
<keyword evidence="5" id="KW-0547">Nucleotide-binding</keyword>
<dbReference type="GO" id="GO:0000105">
    <property type="term" value="P:L-histidine biosynthetic process"/>
    <property type="evidence" value="ECO:0007669"/>
    <property type="project" value="UniProtKB-UniPathway"/>
</dbReference>
<dbReference type="GO" id="GO:0004636">
    <property type="term" value="F:phosphoribosyl-ATP diphosphatase activity"/>
    <property type="evidence" value="ECO:0007669"/>
    <property type="project" value="UniProtKB-EC"/>
</dbReference>
<sequence>MTFEEMYALACQRKKEMPEGKGTTELFKKGPHGIGKKLVEEAAESWMAARFESHDAQCLELSQVLYYVAVMMAEKGIKLEEVYAKL</sequence>
<accession>A0A1M6YQ82</accession>
<dbReference type="CDD" id="cd11547">
    <property type="entry name" value="NTP-PPase_HisE"/>
    <property type="match status" value="1"/>
</dbReference>
<comment type="catalytic activity">
    <reaction evidence="1">
        <text>1-(5-phospho-beta-D-ribosyl)-ATP + H2O = 1-(5-phospho-beta-D-ribosyl)-5'-AMP + diphosphate + H(+)</text>
        <dbReference type="Rhea" id="RHEA:22828"/>
        <dbReference type="ChEBI" id="CHEBI:15377"/>
        <dbReference type="ChEBI" id="CHEBI:15378"/>
        <dbReference type="ChEBI" id="CHEBI:33019"/>
        <dbReference type="ChEBI" id="CHEBI:59457"/>
        <dbReference type="ChEBI" id="CHEBI:73183"/>
        <dbReference type="EC" id="3.6.1.31"/>
    </reaction>
</comment>
<comment type="pathway">
    <text evidence="2">Amino-acid biosynthesis; L-histidine biosynthesis; L-histidine from 5-phospho-alpha-D-ribose 1-diphosphate: step 2/9.</text>
</comment>
<dbReference type="AlphaFoldDB" id="A0A1M6YQ82"/>
<evidence type="ECO:0000313" key="12">
    <source>
        <dbReference type="Proteomes" id="UP000190449"/>
    </source>
</evidence>
<evidence type="ECO:0000256" key="3">
    <source>
        <dbReference type="ARBA" id="ARBA00012414"/>
    </source>
</evidence>
<dbReference type="Gene3D" id="1.10.287.1080">
    <property type="entry name" value="MazG-like"/>
    <property type="match status" value="1"/>
</dbReference>
<dbReference type="PANTHER" id="PTHR42945">
    <property type="entry name" value="HISTIDINE BIOSYNTHESIS BIFUNCTIONAL PROTEIN"/>
    <property type="match status" value="1"/>
</dbReference>
<dbReference type="Pfam" id="PF01503">
    <property type="entry name" value="PRA-PH"/>
    <property type="match status" value="1"/>
</dbReference>
<dbReference type="NCBIfam" id="TIGR03188">
    <property type="entry name" value="histidine_hisI"/>
    <property type="match status" value="1"/>
</dbReference>
<dbReference type="RefSeq" id="WP_073306146.1">
    <property type="nucleotide sequence ID" value="NZ_FRAW01000046.1"/>
</dbReference>
<keyword evidence="8" id="KW-0368">Histidine biosynthesis</keyword>
<dbReference type="Proteomes" id="UP000190449">
    <property type="component" value="Unassembled WGS sequence"/>
</dbReference>
<keyword evidence="6" id="KW-0378">Hydrolase</keyword>
<evidence type="ECO:0000256" key="1">
    <source>
        <dbReference type="ARBA" id="ARBA00001460"/>
    </source>
</evidence>
<dbReference type="EMBL" id="FUWU01000023">
    <property type="protein sequence ID" value="SJZ75415.1"/>
    <property type="molecule type" value="Genomic_DNA"/>
</dbReference>
<evidence type="ECO:0000256" key="7">
    <source>
        <dbReference type="ARBA" id="ARBA00022840"/>
    </source>
</evidence>
<evidence type="ECO:0000256" key="5">
    <source>
        <dbReference type="ARBA" id="ARBA00022741"/>
    </source>
</evidence>
<evidence type="ECO:0000313" key="9">
    <source>
        <dbReference type="EMBL" id="SHL20189.1"/>
    </source>
</evidence>
<accession>A0A1T4N8E8</accession>
<reference evidence="11" key="1">
    <citation type="submission" date="2016-11" db="EMBL/GenBank/DDBJ databases">
        <authorList>
            <person name="Varghese N."/>
            <person name="Submissions S."/>
        </authorList>
    </citation>
    <scope>NUCLEOTIDE SEQUENCE [LARGE SCALE GENOMIC DNA]</scope>
    <source>
        <strain evidence="11">UWOS</strain>
    </source>
</reference>
<proteinExistence type="predicted"/>
<reference evidence="9" key="2">
    <citation type="submission" date="2016-11" db="EMBL/GenBank/DDBJ databases">
        <authorList>
            <person name="Jaros S."/>
            <person name="Januszkiewicz K."/>
            <person name="Wedrychowicz H."/>
        </authorList>
    </citation>
    <scope>NUCLEOTIDE SEQUENCE [LARGE SCALE GENOMIC DNA]</scope>
    <source>
        <strain evidence="9">UWOS</strain>
    </source>
</reference>
<dbReference type="InterPro" id="IPR008179">
    <property type="entry name" value="HisE"/>
</dbReference>
<dbReference type="InterPro" id="IPR021130">
    <property type="entry name" value="PRib-ATP_PPHydrolase-like"/>
</dbReference>
<dbReference type="SUPFAM" id="SSF101386">
    <property type="entry name" value="all-alpha NTP pyrophosphatases"/>
    <property type="match status" value="1"/>
</dbReference>
<dbReference type="UniPathway" id="UPA00031">
    <property type="reaction ID" value="UER00007"/>
</dbReference>
<dbReference type="GO" id="GO:0005524">
    <property type="term" value="F:ATP binding"/>
    <property type="evidence" value="ECO:0007669"/>
    <property type="project" value="UniProtKB-KW"/>
</dbReference>
<keyword evidence="7" id="KW-0067">ATP-binding</keyword>
<evidence type="ECO:0000256" key="4">
    <source>
        <dbReference type="ARBA" id="ARBA00022605"/>
    </source>
</evidence>
<evidence type="ECO:0000313" key="10">
    <source>
        <dbReference type="EMBL" id="SJZ75415.1"/>
    </source>
</evidence>
<keyword evidence="4" id="KW-0028">Amino-acid biosynthesis</keyword>
<dbReference type="STRING" id="28122.SAMN02745108_01505"/>
<evidence type="ECO:0000256" key="2">
    <source>
        <dbReference type="ARBA" id="ARBA00005204"/>
    </source>
</evidence>
<gene>
    <name evidence="10" type="ORF">SAMN02745108_01505</name>
    <name evidence="9" type="ORF">SAMN05720469_14611</name>
</gene>
<dbReference type="Proteomes" id="UP000184275">
    <property type="component" value="Unassembled WGS sequence"/>
</dbReference>
<evidence type="ECO:0000256" key="8">
    <source>
        <dbReference type="ARBA" id="ARBA00023102"/>
    </source>
</evidence>
<organism evidence="9 11">
    <name type="scientific">Fibrobacter intestinalis</name>
    <dbReference type="NCBI Taxonomy" id="28122"/>
    <lineage>
        <taxon>Bacteria</taxon>
        <taxon>Pseudomonadati</taxon>
        <taxon>Fibrobacterota</taxon>
        <taxon>Fibrobacteria</taxon>
        <taxon>Fibrobacterales</taxon>
        <taxon>Fibrobacteraceae</taxon>
        <taxon>Fibrobacter</taxon>
    </lineage>
</organism>
<dbReference type="PANTHER" id="PTHR42945:SF1">
    <property type="entry name" value="HISTIDINE BIOSYNTHESIS BIFUNCTIONAL PROTEIN HIS7"/>
    <property type="match status" value="1"/>
</dbReference>
<dbReference type="EMBL" id="FRAW01000046">
    <property type="protein sequence ID" value="SHL20189.1"/>
    <property type="molecule type" value="Genomic_DNA"/>
</dbReference>
<name>A0A1M6YQ82_9BACT</name>
<evidence type="ECO:0000256" key="6">
    <source>
        <dbReference type="ARBA" id="ARBA00022801"/>
    </source>
</evidence>
<evidence type="ECO:0000313" key="11">
    <source>
        <dbReference type="Proteomes" id="UP000184275"/>
    </source>
</evidence>